<dbReference type="Pfam" id="PF07992">
    <property type="entry name" value="Pyr_redox_2"/>
    <property type="match status" value="1"/>
</dbReference>
<keyword evidence="4 7" id="KW-0560">Oxidoreductase</keyword>
<dbReference type="SUPFAM" id="SSF55424">
    <property type="entry name" value="FAD/NAD-linked reductases, dimerisation (C-terminal) domain"/>
    <property type="match status" value="1"/>
</dbReference>
<dbReference type="InterPro" id="IPR016156">
    <property type="entry name" value="FAD/NAD-linked_Rdtase_dimer_sf"/>
</dbReference>
<evidence type="ECO:0000256" key="4">
    <source>
        <dbReference type="ARBA" id="ARBA00023002"/>
    </source>
</evidence>
<proteinExistence type="predicted"/>
<evidence type="ECO:0000256" key="1">
    <source>
        <dbReference type="ARBA" id="ARBA00001974"/>
    </source>
</evidence>
<evidence type="ECO:0000313" key="7">
    <source>
        <dbReference type="EMBL" id="NJC55341.1"/>
    </source>
</evidence>
<evidence type="ECO:0000256" key="2">
    <source>
        <dbReference type="ARBA" id="ARBA00022630"/>
    </source>
</evidence>
<dbReference type="PANTHER" id="PTHR43557:SF2">
    <property type="entry name" value="RIESKE DOMAIN-CONTAINING PROTEIN-RELATED"/>
    <property type="match status" value="1"/>
</dbReference>
<dbReference type="InterPro" id="IPR050446">
    <property type="entry name" value="FAD-oxidoreductase/Apoptosis"/>
</dbReference>
<dbReference type="Gene3D" id="3.50.50.60">
    <property type="entry name" value="FAD/NAD(P)-binding domain"/>
    <property type="match status" value="2"/>
</dbReference>
<dbReference type="InterPro" id="IPR023753">
    <property type="entry name" value="FAD/NAD-binding_dom"/>
</dbReference>
<dbReference type="Gene3D" id="3.30.390.30">
    <property type="match status" value="1"/>
</dbReference>
<sequence length="413" mass="43553">MTTISMDEASPSRIVIVGAGPAGIAAADALRGAGHVGEILIVGEEAHSPYDRPPLSKQVLAGTWPTEKVRLRTPDELAATGTALRLSTRAVGLDVEAHRLELDSGQSVFYDALIIATGVRARRHPAAQGLRGVHRLRGLDDAVALRSELDGAQRVAVVGSGFLGAEVAAVCREHGKDVALIGSRALPMLEQVGDEIGAMLADLHRGHGVNLELGVAAAAFTETDRRVTGVALVDGRTVPADLVVVAVGAEPAVDWLSGSDVPLSGPDEVGAGGVRCNATGRAANDVWAVGDVAAWWDPGRRQHVRVEHRLTANDHALVSAQDILGRPAAHTTVIPYFWSDQYDLKVQSFGMLSRQHRFQVVEGAVEDRRFVAVCVDASGRVVGVIGAGMFKALRRWRNALVEGTTLEETAAPG</sequence>
<accession>A0A846RZF1</accession>
<dbReference type="InterPro" id="IPR028202">
    <property type="entry name" value="Reductase_C"/>
</dbReference>
<keyword evidence="8" id="KW-1185">Reference proteome</keyword>
<protein>
    <submittedName>
        <fullName evidence="7">3-phenylpropionate/trans-cinnamate dioxygenase ferredoxin reductase subunit</fullName>
        <ecNumber evidence="7">1.18.1.3</ecNumber>
    </submittedName>
</protein>
<gene>
    <name evidence="7" type="ORF">BKA07_000376</name>
</gene>
<dbReference type="GO" id="GO:0016651">
    <property type="term" value="F:oxidoreductase activity, acting on NAD(P)H"/>
    <property type="evidence" value="ECO:0007669"/>
    <property type="project" value="TreeGrafter"/>
</dbReference>
<dbReference type="EMBL" id="JAATJN010000001">
    <property type="protein sequence ID" value="NJC55341.1"/>
    <property type="molecule type" value="Genomic_DNA"/>
</dbReference>
<evidence type="ECO:0000259" key="5">
    <source>
        <dbReference type="Pfam" id="PF07992"/>
    </source>
</evidence>
<dbReference type="GO" id="GO:0051213">
    <property type="term" value="F:dioxygenase activity"/>
    <property type="evidence" value="ECO:0007669"/>
    <property type="project" value="UniProtKB-KW"/>
</dbReference>
<dbReference type="RefSeq" id="WP_209043833.1">
    <property type="nucleotide sequence ID" value="NZ_BAAAPQ010000026.1"/>
</dbReference>
<comment type="cofactor">
    <cofactor evidence="1">
        <name>FAD</name>
        <dbReference type="ChEBI" id="CHEBI:57692"/>
    </cofactor>
</comment>
<dbReference type="PRINTS" id="PR00411">
    <property type="entry name" value="PNDRDTASEI"/>
</dbReference>
<evidence type="ECO:0000313" key="8">
    <source>
        <dbReference type="Proteomes" id="UP000576792"/>
    </source>
</evidence>
<evidence type="ECO:0000259" key="6">
    <source>
        <dbReference type="Pfam" id="PF14759"/>
    </source>
</evidence>
<dbReference type="Proteomes" id="UP000576792">
    <property type="component" value="Unassembled WGS sequence"/>
</dbReference>
<dbReference type="AlphaFoldDB" id="A0A846RZF1"/>
<dbReference type="SUPFAM" id="SSF51905">
    <property type="entry name" value="FAD/NAD(P)-binding domain"/>
    <property type="match status" value="2"/>
</dbReference>
<reference evidence="7 8" key="1">
    <citation type="submission" date="2020-03" db="EMBL/GenBank/DDBJ databases">
        <title>Sequencing the genomes of 1000 actinobacteria strains.</title>
        <authorList>
            <person name="Klenk H.-P."/>
        </authorList>
    </citation>
    <scope>NUCLEOTIDE SEQUENCE [LARGE SCALE GENOMIC DNA]</scope>
    <source>
        <strain evidence="7 8">DSM 18964</strain>
    </source>
</reference>
<dbReference type="PRINTS" id="PR00368">
    <property type="entry name" value="FADPNR"/>
</dbReference>
<organism evidence="7 8">
    <name type="scientific">Brevibacterium marinum</name>
    <dbReference type="NCBI Taxonomy" id="418643"/>
    <lineage>
        <taxon>Bacteria</taxon>
        <taxon>Bacillati</taxon>
        <taxon>Actinomycetota</taxon>
        <taxon>Actinomycetes</taxon>
        <taxon>Micrococcales</taxon>
        <taxon>Brevibacteriaceae</taxon>
        <taxon>Brevibacterium</taxon>
    </lineage>
</organism>
<feature type="domain" description="FAD/NAD(P)-binding" evidence="5">
    <location>
        <begin position="13"/>
        <end position="306"/>
    </location>
</feature>
<evidence type="ECO:0000256" key="3">
    <source>
        <dbReference type="ARBA" id="ARBA00022827"/>
    </source>
</evidence>
<keyword evidence="3" id="KW-0274">FAD</keyword>
<dbReference type="EC" id="1.18.1.3" evidence="7"/>
<name>A0A846RZF1_9MICO</name>
<dbReference type="GO" id="GO:0008860">
    <property type="term" value="F:ferredoxin-NAD+ reductase activity"/>
    <property type="evidence" value="ECO:0007669"/>
    <property type="project" value="UniProtKB-EC"/>
</dbReference>
<dbReference type="Pfam" id="PF14759">
    <property type="entry name" value="Reductase_C"/>
    <property type="match status" value="1"/>
</dbReference>
<comment type="caution">
    <text evidence="7">The sequence shown here is derived from an EMBL/GenBank/DDBJ whole genome shotgun (WGS) entry which is preliminary data.</text>
</comment>
<dbReference type="InterPro" id="IPR036188">
    <property type="entry name" value="FAD/NAD-bd_sf"/>
</dbReference>
<dbReference type="GO" id="GO:0005737">
    <property type="term" value="C:cytoplasm"/>
    <property type="evidence" value="ECO:0007669"/>
    <property type="project" value="TreeGrafter"/>
</dbReference>
<keyword evidence="7" id="KW-0223">Dioxygenase</keyword>
<dbReference type="PANTHER" id="PTHR43557">
    <property type="entry name" value="APOPTOSIS-INDUCING FACTOR 1"/>
    <property type="match status" value="1"/>
</dbReference>
<keyword evidence="2" id="KW-0285">Flavoprotein</keyword>
<feature type="domain" description="Reductase C-terminal" evidence="6">
    <location>
        <begin position="336"/>
        <end position="409"/>
    </location>
</feature>